<dbReference type="Gene3D" id="1.20.120.1240">
    <property type="entry name" value="Dynamin, middle domain"/>
    <property type="match status" value="1"/>
</dbReference>
<dbReference type="GO" id="GO:0008017">
    <property type="term" value="F:microtubule binding"/>
    <property type="evidence" value="ECO:0007669"/>
    <property type="project" value="TreeGrafter"/>
</dbReference>
<dbReference type="GO" id="GO:0005737">
    <property type="term" value="C:cytoplasm"/>
    <property type="evidence" value="ECO:0007669"/>
    <property type="project" value="UniProtKB-SubCell"/>
</dbReference>
<dbReference type="GeneID" id="105907259"/>
<dbReference type="FunFam" id="3.40.50.300:FF:000621">
    <property type="entry name" value="Interferon-induced GTP-binding protein Mx1"/>
    <property type="match status" value="1"/>
</dbReference>
<evidence type="ECO:0000313" key="8">
    <source>
        <dbReference type="Proteomes" id="UP000515152"/>
    </source>
</evidence>
<dbReference type="CDD" id="cd08771">
    <property type="entry name" value="DLP_1"/>
    <property type="match status" value="1"/>
</dbReference>
<keyword evidence="2" id="KW-0963">Cytoplasm</keyword>
<evidence type="ECO:0000256" key="3">
    <source>
        <dbReference type="ARBA" id="ARBA00022741"/>
    </source>
</evidence>
<dbReference type="PROSITE" id="PS00410">
    <property type="entry name" value="G_DYNAMIN_1"/>
    <property type="match status" value="1"/>
</dbReference>
<keyword evidence="3 5" id="KW-0547">Nucleotide-binding</keyword>
<dbReference type="PANTHER" id="PTHR11566:SF225">
    <property type="entry name" value="INTERFERON-INDUCED GTP-BINDING PROTEIN MX-RELATED"/>
    <property type="match status" value="1"/>
</dbReference>
<evidence type="ECO:0000256" key="5">
    <source>
        <dbReference type="RuleBase" id="RU003932"/>
    </source>
</evidence>
<dbReference type="GO" id="GO:0098793">
    <property type="term" value="C:presynapse"/>
    <property type="evidence" value="ECO:0007669"/>
    <property type="project" value="GOC"/>
</dbReference>
<dbReference type="InterPro" id="IPR019762">
    <property type="entry name" value="Dynamin_GTPase_CS"/>
</dbReference>
<dbReference type="PROSITE" id="PS51718">
    <property type="entry name" value="G_DYNAMIN_2"/>
    <property type="match status" value="1"/>
</dbReference>
<dbReference type="GO" id="GO:0003924">
    <property type="term" value="F:GTPase activity"/>
    <property type="evidence" value="ECO:0007669"/>
    <property type="project" value="InterPro"/>
</dbReference>
<comment type="similarity">
    <text evidence="5">Belongs to the TRAFAC class dynamin-like GTPase superfamily. Dynamin/Fzo/YdjA family.</text>
</comment>
<dbReference type="KEGG" id="char:105907259"/>
<dbReference type="InterPro" id="IPR022812">
    <property type="entry name" value="Dynamin"/>
</dbReference>
<feature type="domain" description="Dynamin-type G" evidence="7">
    <location>
        <begin position="34"/>
        <end position="307"/>
    </location>
</feature>
<evidence type="ECO:0000259" key="7">
    <source>
        <dbReference type="PROSITE" id="PS51718"/>
    </source>
</evidence>
<name>A0A6P3W6E5_CLUHA</name>
<dbReference type="InterPro" id="IPR000375">
    <property type="entry name" value="Dynamin_stalk"/>
</dbReference>
<reference evidence="9" key="1">
    <citation type="submission" date="2025-08" db="UniProtKB">
        <authorList>
            <consortium name="RefSeq"/>
        </authorList>
    </citation>
    <scope>IDENTIFICATION</scope>
</reference>
<dbReference type="SUPFAM" id="SSF52540">
    <property type="entry name" value="P-loop containing nucleoside triphosphate hydrolases"/>
    <property type="match status" value="1"/>
</dbReference>
<dbReference type="OrthoDB" id="5061070at2759"/>
<dbReference type="PROSITE" id="PS51388">
    <property type="entry name" value="GED"/>
    <property type="match status" value="1"/>
</dbReference>
<dbReference type="GO" id="GO:0005874">
    <property type="term" value="C:microtubule"/>
    <property type="evidence" value="ECO:0007669"/>
    <property type="project" value="TreeGrafter"/>
</dbReference>
<gene>
    <name evidence="9" type="primary">LOC105907259</name>
</gene>
<dbReference type="InterPro" id="IPR027417">
    <property type="entry name" value="P-loop_NTPase"/>
</dbReference>
<evidence type="ECO:0000256" key="1">
    <source>
        <dbReference type="ARBA" id="ARBA00004496"/>
    </source>
</evidence>
<dbReference type="Gene3D" id="3.40.50.300">
    <property type="entry name" value="P-loop containing nucleotide triphosphate hydrolases"/>
    <property type="match status" value="1"/>
</dbReference>
<dbReference type="Pfam" id="PF02212">
    <property type="entry name" value="GED"/>
    <property type="match status" value="1"/>
</dbReference>
<dbReference type="GO" id="GO:0031623">
    <property type="term" value="P:receptor internalization"/>
    <property type="evidence" value="ECO:0007669"/>
    <property type="project" value="TreeGrafter"/>
</dbReference>
<protein>
    <submittedName>
        <fullName evidence="9">Interferon-induced GTP-binding protein Mx2-like</fullName>
    </submittedName>
</protein>
<dbReference type="SMART" id="SM00053">
    <property type="entry name" value="DYNc"/>
    <property type="match status" value="1"/>
</dbReference>
<proteinExistence type="inferred from homology"/>
<dbReference type="Pfam" id="PF01031">
    <property type="entry name" value="Dynamin_M"/>
    <property type="match status" value="1"/>
</dbReference>
<dbReference type="GO" id="GO:0051607">
    <property type="term" value="P:defense response to virus"/>
    <property type="evidence" value="ECO:0007669"/>
    <property type="project" value="TreeGrafter"/>
</dbReference>
<comment type="subcellular location">
    <subcellularLocation>
        <location evidence="1">Cytoplasm</location>
    </subcellularLocation>
</comment>
<feature type="domain" description="GED" evidence="6">
    <location>
        <begin position="513"/>
        <end position="599"/>
    </location>
</feature>
<dbReference type="Pfam" id="PF00350">
    <property type="entry name" value="Dynamin_N"/>
    <property type="match status" value="1"/>
</dbReference>
<evidence type="ECO:0000256" key="2">
    <source>
        <dbReference type="ARBA" id="ARBA00022490"/>
    </source>
</evidence>
<dbReference type="PRINTS" id="PR00195">
    <property type="entry name" value="DYNAMIN"/>
</dbReference>
<accession>A0A6P3W6E5</accession>
<dbReference type="InterPro" id="IPR001401">
    <property type="entry name" value="Dynamin_GTPase"/>
</dbReference>
<dbReference type="GO" id="GO:0005886">
    <property type="term" value="C:plasma membrane"/>
    <property type="evidence" value="ECO:0007669"/>
    <property type="project" value="TreeGrafter"/>
</dbReference>
<evidence type="ECO:0000256" key="4">
    <source>
        <dbReference type="ARBA" id="ARBA00023134"/>
    </source>
</evidence>
<keyword evidence="8" id="KW-1185">Reference proteome</keyword>
<dbReference type="InterPro" id="IPR003130">
    <property type="entry name" value="GED"/>
</dbReference>
<organism evidence="8 9">
    <name type="scientific">Clupea harengus</name>
    <name type="common">Atlantic herring</name>
    <dbReference type="NCBI Taxonomy" id="7950"/>
    <lineage>
        <taxon>Eukaryota</taxon>
        <taxon>Metazoa</taxon>
        <taxon>Chordata</taxon>
        <taxon>Craniata</taxon>
        <taxon>Vertebrata</taxon>
        <taxon>Euteleostomi</taxon>
        <taxon>Actinopterygii</taxon>
        <taxon>Neopterygii</taxon>
        <taxon>Teleostei</taxon>
        <taxon>Clupei</taxon>
        <taxon>Clupeiformes</taxon>
        <taxon>Clupeoidei</taxon>
        <taxon>Clupeidae</taxon>
        <taxon>Clupea</taxon>
    </lineage>
</organism>
<dbReference type="GO" id="GO:0005634">
    <property type="term" value="C:nucleus"/>
    <property type="evidence" value="ECO:0007669"/>
    <property type="project" value="TreeGrafter"/>
</dbReference>
<dbReference type="InterPro" id="IPR020850">
    <property type="entry name" value="GED_dom"/>
</dbReference>
<dbReference type="GO" id="GO:0016185">
    <property type="term" value="P:synaptic vesicle budding from presynaptic endocytic zone membrane"/>
    <property type="evidence" value="ECO:0007669"/>
    <property type="project" value="TreeGrafter"/>
</dbReference>
<dbReference type="InterPro" id="IPR030381">
    <property type="entry name" value="G_DYNAMIN_dom"/>
</dbReference>
<keyword evidence="4 5" id="KW-0342">GTP-binding</keyword>
<dbReference type="RefSeq" id="XP_012691003.2">
    <property type="nucleotide sequence ID" value="XM_012835549.3"/>
</dbReference>
<dbReference type="SMART" id="SM00302">
    <property type="entry name" value="GED"/>
    <property type="match status" value="1"/>
</dbReference>
<dbReference type="GO" id="GO:0005525">
    <property type="term" value="F:GTP binding"/>
    <property type="evidence" value="ECO:0007669"/>
    <property type="project" value="UniProtKB-KW"/>
</dbReference>
<dbReference type="AlphaFoldDB" id="A0A6P3W6E5"/>
<dbReference type="Proteomes" id="UP000515152">
    <property type="component" value="Chromosome 15"/>
</dbReference>
<dbReference type="PANTHER" id="PTHR11566">
    <property type="entry name" value="DYNAMIN"/>
    <property type="match status" value="1"/>
</dbReference>
<evidence type="ECO:0000259" key="6">
    <source>
        <dbReference type="PROSITE" id="PS51388"/>
    </source>
</evidence>
<dbReference type="InterPro" id="IPR045063">
    <property type="entry name" value="Dynamin_N"/>
</dbReference>
<sequence>MVHSEGVFHDQWDVQIRPLIDAIDSLRFMGIDEDLALPAIAVIGDQSSGKSSVLEALSGVGLPRGSGIVTRCPLELKLRKLKPGMKWKATISYKDTRIDFDDPSLVEGSVIAAQDDLAGKGVGICSTLIRLEIMSPDVCDLTLIDLPGITRVPVSGQPEDISVQIKNLILHFIEKSETINLVVVPCNVDIATTEALRMAQEVDPEGKRTLAILTKPDLVDRGTEGGILAIALNQVIPLKKGYIMVKCRGQQQIDEKTSLAEATRMEKDFFKQHQCFSSLLDEGKATTVFLAAELTRELVTHIKDSLPRLSDQVNMKLAEVKTLLSQHKSGPPEDPQLKKEFFIDIITQFSDKIKSLVSGEVINDENLYILLRGQFNKFKDGLEESKGLFTKAVEEVVAEYDEKSRGRELLAFNDWRVFDKTVQTLVKGQQHPALATLYIIKDTIQVQFTEISRACFSNYPFLRRFSVKKIEEIQAKQEAIVKERINEQFKMEQLVYTQDSILKERVGDADSSRGNYPMILKEYYEVVVKRLADQIPMLIQHFLLHESAHVLCLNVLGLMDHANLDECLDEDTECSHRRKELQNRMERLIFAHEKLSYFL</sequence>
<evidence type="ECO:0000313" key="9">
    <source>
        <dbReference type="RefSeq" id="XP_012691003.2"/>
    </source>
</evidence>